<dbReference type="RefSeq" id="WP_155452129.1">
    <property type="nucleotide sequence ID" value="NZ_WNKX01000001.1"/>
</dbReference>
<reference evidence="6 7" key="1">
    <citation type="submission" date="2019-11" db="EMBL/GenBank/DDBJ databases">
        <title>Type strains purchased from KCTC, JCM and DSMZ.</title>
        <authorList>
            <person name="Lu H."/>
        </authorList>
    </citation>
    <scope>NUCLEOTIDE SEQUENCE [LARGE SCALE GENOMIC DNA]</scope>
    <source>
        <strain evidence="6 7">JCM 31587</strain>
    </source>
</reference>
<dbReference type="PANTHER" id="PTHR47506">
    <property type="entry name" value="TRANSCRIPTIONAL REGULATORY PROTEIN"/>
    <property type="match status" value="1"/>
</dbReference>
<keyword evidence="1" id="KW-0805">Transcription regulation</keyword>
<sequence>MSRTPDSKSEATRQRILNAASARLRTHGIEQTGLRELMEQAGLTRGGFYFHFPNKDALVTEAITQAAGETADAYVSLADEAPAGRQLQALIEYYLSPAHRDHPATGCLVASLASETGRAGKKQRTAFSSAIGVTLQRIAPLLPGESPGQRTLNAGLLLSSMSGVLNVARALPDARQSEALLAAAREFYIRSFCGE</sequence>
<evidence type="ECO:0000256" key="4">
    <source>
        <dbReference type="PROSITE-ProRule" id="PRU00335"/>
    </source>
</evidence>
<proteinExistence type="predicted"/>
<dbReference type="Gene3D" id="1.10.10.60">
    <property type="entry name" value="Homeodomain-like"/>
    <property type="match status" value="1"/>
</dbReference>
<evidence type="ECO:0000313" key="6">
    <source>
        <dbReference type="EMBL" id="MTW09145.1"/>
    </source>
</evidence>
<keyword evidence="7" id="KW-1185">Reference proteome</keyword>
<dbReference type="GO" id="GO:0003677">
    <property type="term" value="F:DNA binding"/>
    <property type="evidence" value="ECO:0007669"/>
    <property type="project" value="UniProtKB-UniRule"/>
</dbReference>
<dbReference type="Proteomes" id="UP000472320">
    <property type="component" value="Unassembled WGS sequence"/>
</dbReference>
<comment type="caution">
    <text evidence="6">The sequence shown here is derived from an EMBL/GenBank/DDBJ whole genome shotgun (WGS) entry which is preliminary data.</text>
</comment>
<protein>
    <submittedName>
        <fullName evidence="6">TetR family transcriptional regulator</fullName>
    </submittedName>
</protein>
<evidence type="ECO:0000256" key="3">
    <source>
        <dbReference type="ARBA" id="ARBA00023163"/>
    </source>
</evidence>
<dbReference type="AlphaFoldDB" id="A0A6L6QAA7"/>
<feature type="DNA-binding region" description="H-T-H motif" evidence="4">
    <location>
        <begin position="33"/>
        <end position="52"/>
    </location>
</feature>
<dbReference type="EMBL" id="WNKX01000001">
    <property type="protein sequence ID" value="MTW09145.1"/>
    <property type="molecule type" value="Genomic_DNA"/>
</dbReference>
<gene>
    <name evidence="6" type="ORF">GM658_00890</name>
</gene>
<name>A0A6L6QAA7_9BURK</name>
<organism evidence="6 7">
    <name type="scientific">Massilia eburnea</name>
    <dbReference type="NCBI Taxonomy" id="1776165"/>
    <lineage>
        <taxon>Bacteria</taxon>
        <taxon>Pseudomonadati</taxon>
        <taxon>Pseudomonadota</taxon>
        <taxon>Betaproteobacteria</taxon>
        <taxon>Burkholderiales</taxon>
        <taxon>Oxalobacteraceae</taxon>
        <taxon>Telluria group</taxon>
        <taxon>Massilia</taxon>
    </lineage>
</organism>
<keyword evidence="3" id="KW-0804">Transcription</keyword>
<dbReference type="InterPro" id="IPR009057">
    <property type="entry name" value="Homeodomain-like_sf"/>
</dbReference>
<keyword evidence="2 4" id="KW-0238">DNA-binding</keyword>
<dbReference type="Pfam" id="PF00440">
    <property type="entry name" value="TetR_N"/>
    <property type="match status" value="1"/>
</dbReference>
<dbReference type="InterPro" id="IPR036271">
    <property type="entry name" value="Tet_transcr_reg_TetR-rel_C_sf"/>
</dbReference>
<dbReference type="InterPro" id="IPR001647">
    <property type="entry name" value="HTH_TetR"/>
</dbReference>
<evidence type="ECO:0000313" key="7">
    <source>
        <dbReference type="Proteomes" id="UP000472320"/>
    </source>
</evidence>
<dbReference type="PROSITE" id="PS50977">
    <property type="entry name" value="HTH_TETR_2"/>
    <property type="match status" value="1"/>
</dbReference>
<dbReference type="Gene3D" id="1.10.357.10">
    <property type="entry name" value="Tetracycline Repressor, domain 2"/>
    <property type="match status" value="1"/>
</dbReference>
<evidence type="ECO:0000256" key="1">
    <source>
        <dbReference type="ARBA" id="ARBA00023015"/>
    </source>
</evidence>
<accession>A0A6L6QAA7</accession>
<dbReference type="PANTHER" id="PTHR47506:SF7">
    <property type="entry name" value="TRANSCRIPTIONAL REGULATORY PROTEIN"/>
    <property type="match status" value="1"/>
</dbReference>
<dbReference type="SUPFAM" id="SSF48498">
    <property type="entry name" value="Tetracyclin repressor-like, C-terminal domain"/>
    <property type="match status" value="1"/>
</dbReference>
<feature type="domain" description="HTH tetR-type" evidence="5">
    <location>
        <begin position="10"/>
        <end position="70"/>
    </location>
</feature>
<dbReference type="OrthoDB" id="9798857at2"/>
<dbReference type="SUPFAM" id="SSF46689">
    <property type="entry name" value="Homeodomain-like"/>
    <property type="match status" value="1"/>
</dbReference>
<dbReference type="PRINTS" id="PR00455">
    <property type="entry name" value="HTHTETR"/>
</dbReference>
<evidence type="ECO:0000256" key="2">
    <source>
        <dbReference type="ARBA" id="ARBA00023125"/>
    </source>
</evidence>
<evidence type="ECO:0000259" key="5">
    <source>
        <dbReference type="PROSITE" id="PS50977"/>
    </source>
</evidence>